<keyword evidence="3" id="KW-1185">Reference proteome</keyword>
<name>A0A6A5S081_9PLEO</name>
<reference evidence="2" key="1">
    <citation type="journal article" date="2020" name="Stud. Mycol.">
        <title>101 Dothideomycetes genomes: a test case for predicting lifestyles and emergence of pathogens.</title>
        <authorList>
            <person name="Haridas S."/>
            <person name="Albert R."/>
            <person name="Binder M."/>
            <person name="Bloem J."/>
            <person name="Labutti K."/>
            <person name="Salamov A."/>
            <person name="Andreopoulos B."/>
            <person name="Baker S."/>
            <person name="Barry K."/>
            <person name="Bills G."/>
            <person name="Bluhm B."/>
            <person name="Cannon C."/>
            <person name="Castanera R."/>
            <person name="Culley D."/>
            <person name="Daum C."/>
            <person name="Ezra D."/>
            <person name="Gonzalez J."/>
            <person name="Henrissat B."/>
            <person name="Kuo A."/>
            <person name="Liang C."/>
            <person name="Lipzen A."/>
            <person name="Lutzoni F."/>
            <person name="Magnuson J."/>
            <person name="Mondo S."/>
            <person name="Nolan M."/>
            <person name="Ohm R."/>
            <person name="Pangilinan J."/>
            <person name="Park H.-J."/>
            <person name="Ramirez L."/>
            <person name="Alfaro M."/>
            <person name="Sun H."/>
            <person name="Tritt A."/>
            <person name="Yoshinaga Y."/>
            <person name="Zwiers L.-H."/>
            <person name="Turgeon B."/>
            <person name="Goodwin S."/>
            <person name="Spatafora J."/>
            <person name="Crous P."/>
            <person name="Grigoriev I."/>
        </authorList>
    </citation>
    <scope>NUCLEOTIDE SEQUENCE</scope>
    <source>
        <strain evidence="2">CBS 183.55</strain>
    </source>
</reference>
<evidence type="ECO:0000256" key="1">
    <source>
        <dbReference type="SAM" id="MobiDB-lite"/>
    </source>
</evidence>
<evidence type="ECO:0000313" key="3">
    <source>
        <dbReference type="Proteomes" id="UP000800082"/>
    </source>
</evidence>
<sequence>MGFETTTASAALGNPVTQRDAVRRSRAATAHSSTSVCRRCEEGAHGGSQRWEGRRARRQRLNAAATVDEGVWGGRAANALLATGGAGTRAGAGSTAEGVQDAVVAGCWVLGAGCCVLRVGGCVLRAACCVLCAACCVSGAAGALGVVEAASVSQAAARSSRASEQHWAHYRSMHSRGAAQRQATVGACGAEGWREKT</sequence>
<accession>A0A6A5S081</accession>
<proteinExistence type="predicted"/>
<evidence type="ECO:0000313" key="2">
    <source>
        <dbReference type="EMBL" id="KAF1934125.1"/>
    </source>
</evidence>
<dbReference type="AlphaFoldDB" id="A0A6A5S081"/>
<organism evidence="2 3">
    <name type="scientific">Didymella exigua CBS 183.55</name>
    <dbReference type="NCBI Taxonomy" id="1150837"/>
    <lineage>
        <taxon>Eukaryota</taxon>
        <taxon>Fungi</taxon>
        <taxon>Dikarya</taxon>
        <taxon>Ascomycota</taxon>
        <taxon>Pezizomycotina</taxon>
        <taxon>Dothideomycetes</taxon>
        <taxon>Pleosporomycetidae</taxon>
        <taxon>Pleosporales</taxon>
        <taxon>Pleosporineae</taxon>
        <taxon>Didymellaceae</taxon>
        <taxon>Didymella</taxon>
    </lineage>
</organism>
<feature type="region of interest" description="Disordered" evidence="1">
    <location>
        <begin position="1"/>
        <end position="26"/>
    </location>
</feature>
<dbReference type="Proteomes" id="UP000800082">
    <property type="component" value="Unassembled WGS sequence"/>
</dbReference>
<dbReference type="EMBL" id="ML978956">
    <property type="protein sequence ID" value="KAF1934125.1"/>
    <property type="molecule type" value="Genomic_DNA"/>
</dbReference>
<dbReference type="GeneID" id="54344868"/>
<gene>
    <name evidence="2" type="ORF">M421DRAFT_113448</name>
</gene>
<dbReference type="RefSeq" id="XP_033454373.1">
    <property type="nucleotide sequence ID" value="XM_033587222.1"/>
</dbReference>
<protein>
    <submittedName>
        <fullName evidence="2">Uncharacterized protein</fullName>
    </submittedName>
</protein>